<proteinExistence type="predicted"/>
<organism evidence="1">
    <name type="scientific">Arundo donax</name>
    <name type="common">Giant reed</name>
    <name type="synonym">Donax arundinaceus</name>
    <dbReference type="NCBI Taxonomy" id="35708"/>
    <lineage>
        <taxon>Eukaryota</taxon>
        <taxon>Viridiplantae</taxon>
        <taxon>Streptophyta</taxon>
        <taxon>Embryophyta</taxon>
        <taxon>Tracheophyta</taxon>
        <taxon>Spermatophyta</taxon>
        <taxon>Magnoliopsida</taxon>
        <taxon>Liliopsida</taxon>
        <taxon>Poales</taxon>
        <taxon>Poaceae</taxon>
        <taxon>PACMAD clade</taxon>
        <taxon>Arundinoideae</taxon>
        <taxon>Arundineae</taxon>
        <taxon>Arundo</taxon>
    </lineage>
</organism>
<protein>
    <submittedName>
        <fullName evidence="1">Uncharacterized protein</fullName>
    </submittedName>
</protein>
<dbReference type="EMBL" id="GBRH01246841">
    <property type="protein sequence ID" value="JAD51054.1"/>
    <property type="molecule type" value="Transcribed_RNA"/>
</dbReference>
<evidence type="ECO:0000313" key="1">
    <source>
        <dbReference type="EMBL" id="JAD51054.1"/>
    </source>
</evidence>
<reference evidence="1" key="2">
    <citation type="journal article" date="2015" name="Data Brief">
        <title>Shoot transcriptome of the giant reed, Arundo donax.</title>
        <authorList>
            <person name="Barrero R.A."/>
            <person name="Guerrero F.D."/>
            <person name="Moolhuijzen P."/>
            <person name="Goolsby J.A."/>
            <person name="Tidwell J."/>
            <person name="Bellgard S.E."/>
            <person name="Bellgard M.I."/>
        </authorList>
    </citation>
    <scope>NUCLEOTIDE SEQUENCE</scope>
    <source>
        <tissue evidence="1">Shoot tissue taken approximately 20 cm above the soil surface</tissue>
    </source>
</reference>
<reference evidence="1" key="1">
    <citation type="submission" date="2014-09" db="EMBL/GenBank/DDBJ databases">
        <authorList>
            <person name="Magalhaes I.L.F."/>
            <person name="Oliveira U."/>
            <person name="Santos F.R."/>
            <person name="Vidigal T.H.D.A."/>
            <person name="Brescovit A.D."/>
            <person name="Santos A.J."/>
        </authorList>
    </citation>
    <scope>NUCLEOTIDE SEQUENCE</scope>
    <source>
        <tissue evidence="1">Shoot tissue taken approximately 20 cm above the soil surface</tissue>
    </source>
</reference>
<accession>A0A0A9AHB6</accession>
<name>A0A0A9AHB6_ARUDO</name>
<dbReference type="AlphaFoldDB" id="A0A0A9AHB6"/>
<sequence length="105" mass="12075">MLLLKIRRHKTSLVALERTIRSGLNPVNPLARNRTNMCRKGNKIPCASALKSSNLLCHRILTFLMMNSCAVRDRLGKNSAGNKPVWKSNRPTIVRKLRRRILCRR</sequence>